<proteinExistence type="predicted"/>
<accession>A0A2H3D937</accession>
<dbReference type="Proteomes" id="UP000217790">
    <property type="component" value="Unassembled WGS sequence"/>
</dbReference>
<dbReference type="InParanoid" id="A0A2H3D937"/>
<evidence type="ECO:0000313" key="2">
    <source>
        <dbReference type="Proteomes" id="UP000217790"/>
    </source>
</evidence>
<organism evidence="1 2">
    <name type="scientific">Armillaria gallica</name>
    <name type="common">Bulbous honey fungus</name>
    <name type="synonym">Armillaria bulbosa</name>
    <dbReference type="NCBI Taxonomy" id="47427"/>
    <lineage>
        <taxon>Eukaryota</taxon>
        <taxon>Fungi</taxon>
        <taxon>Dikarya</taxon>
        <taxon>Basidiomycota</taxon>
        <taxon>Agaricomycotina</taxon>
        <taxon>Agaricomycetes</taxon>
        <taxon>Agaricomycetidae</taxon>
        <taxon>Agaricales</taxon>
        <taxon>Marasmiineae</taxon>
        <taxon>Physalacriaceae</taxon>
        <taxon>Armillaria</taxon>
    </lineage>
</organism>
<protein>
    <submittedName>
        <fullName evidence="1">Uncharacterized protein</fullName>
    </submittedName>
</protein>
<evidence type="ECO:0000313" key="1">
    <source>
        <dbReference type="EMBL" id="PBK90294.1"/>
    </source>
</evidence>
<reference evidence="2" key="1">
    <citation type="journal article" date="2017" name="Nat. Ecol. Evol.">
        <title>Genome expansion and lineage-specific genetic innovations in the forest pathogenic fungi Armillaria.</title>
        <authorList>
            <person name="Sipos G."/>
            <person name="Prasanna A.N."/>
            <person name="Walter M.C."/>
            <person name="O'Connor E."/>
            <person name="Balint B."/>
            <person name="Krizsan K."/>
            <person name="Kiss B."/>
            <person name="Hess J."/>
            <person name="Varga T."/>
            <person name="Slot J."/>
            <person name="Riley R."/>
            <person name="Boka B."/>
            <person name="Rigling D."/>
            <person name="Barry K."/>
            <person name="Lee J."/>
            <person name="Mihaltcheva S."/>
            <person name="LaButti K."/>
            <person name="Lipzen A."/>
            <person name="Waldron R."/>
            <person name="Moloney N.M."/>
            <person name="Sperisen C."/>
            <person name="Kredics L."/>
            <person name="Vagvoelgyi C."/>
            <person name="Patrignani A."/>
            <person name="Fitzpatrick D."/>
            <person name="Nagy I."/>
            <person name="Doyle S."/>
            <person name="Anderson J.B."/>
            <person name="Grigoriev I.V."/>
            <person name="Gueldener U."/>
            <person name="Muensterkoetter M."/>
            <person name="Nagy L.G."/>
        </authorList>
    </citation>
    <scope>NUCLEOTIDE SEQUENCE [LARGE SCALE GENOMIC DNA]</scope>
    <source>
        <strain evidence="2">Ar21-2</strain>
    </source>
</reference>
<dbReference type="AlphaFoldDB" id="A0A2H3D937"/>
<name>A0A2H3D937_ARMGA</name>
<dbReference type="EMBL" id="KZ293666">
    <property type="protein sequence ID" value="PBK90294.1"/>
    <property type="molecule type" value="Genomic_DNA"/>
</dbReference>
<sequence length="183" mass="20666">MSPDPNSKARFSRVCLVQGDTSAWWATCVWTRSRTRESRESGSIKSCSEVRSFHLQVALSYHPSLSSQKHSPHERQNHHVRFNSPCIMTLPFSHLPTASPAQPRFREIHCCCVENSRKYRLLHSRRRVGGLCIYGPCGGTGRGVRLVDAAREIGMGESLCREKVSSTFAELEREARKRLGLVV</sequence>
<keyword evidence="2" id="KW-1185">Reference proteome</keyword>
<gene>
    <name evidence="1" type="ORF">ARMGADRAFT_1112654</name>
</gene>